<keyword evidence="2" id="KW-0614">Plasmid</keyword>
<keyword evidence="1" id="KW-0732">Signal</keyword>
<organism evidence="2 3">
    <name type="scientific">Sphingobium yanoikuyae</name>
    <name type="common">Sphingomonas yanoikuyae</name>
    <dbReference type="NCBI Taxonomy" id="13690"/>
    <lineage>
        <taxon>Bacteria</taxon>
        <taxon>Pseudomonadati</taxon>
        <taxon>Pseudomonadota</taxon>
        <taxon>Alphaproteobacteria</taxon>
        <taxon>Sphingomonadales</taxon>
        <taxon>Sphingomonadaceae</taxon>
        <taxon>Sphingobium</taxon>
    </lineage>
</organism>
<gene>
    <name evidence="2" type="ORF">H3V42_32695</name>
</gene>
<geneLocation type="plasmid" evidence="2 3">
    <name>pSYA3-1</name>
</geneLocation>
<evidence type="ECO:0000256" key="1">
    <source>
        <dbReference type="SAM" id="SignalP"/>
    </source>
</evidence>
<reference evidence="2 3" key="1">
    <citation type="submission" date="2020-07" db="EMBL/GenBank/DDBJ databases">
        <title>Whole genome sequence of Sphingobium yanoikuyae A3.</title>
        <authorList>
            <person name="Han S.-S."/>
        </authorList>
    </citation>
    <scope>NUCLEOTIDE SEQUENCE [LARGE SCALE GENOMIC DNA]</scope>
    <source>
        <strain evidence="2 3">A3</strain>
        <plasmid evidence="2 3">pSYA3-1</plasmid>
    </source>
</reference>
<name>A0A9X7UKA4_SPHYA</name>
<evidence type="ECO:0000313" key="2">
    <source>
        <dbReference type="EMBL" id="QNG49567.1"/>
    </source>
</evidence>
<dbReference type="EMBL" id="CP060124">
    <property type="protein sequence ID" value="QNG49567.1"/>
    <property type="molecule type" value="Genomic_DNA"/>
</dbReference>
<protein>
    <submittedName>
        <fullName evidence="2">Uncharacterized protein</fullName>
    </submittedName>
</protein>
<evidence type="ECO:0000313" key="3">
    <source>
        <dbReference type="Proteomes" id="UP000515377"/>
    </source>
</evidence>
<feature type="signal peptide" evidence="1">
    <location>
        <begin position="1"/>
        <end position="23"/>
    </location>
</feature>
<sequence>MKMAVRAMLVALATLALASPSFAATVAPTSYPFILKVDSFGSLYVIMSFITY</sequence>
<dbReference type="Proteomes" id="UP000515377">
    <property type="component" value="Plasmid pSYA3-1"/>
</dbReference>
<proteinExistence type="predicted"/>
<accession>A0A9X7UKA4</accession>
<dbReference type="AlphaFoldDB" id="A0A9X7UKA4"/>
<feature type="chain" id="PRO_5040855460" evidence="1">
    <location>
        <begin position="24"/>
        <end position="52"/>
    </location>
</feature>